<dbReference type="InterPro" id="IPR004165">
    <property type="entry name" value="CoA_trans_fam_I"/>
</dbReference>
<evidence type="ECO:0000313" key="6">
    <source>
        <dbReference type="Proteomes" id="UP001570846"/>
    </source>
</evidence>
<proteinExistence type="inferred from homology"/>
<dbReference type="Proteomes" id="UP001570846">
    <property type="component" value="Unassembled WGS sequence"/>
</dbReference>
<dbReference type="PANTHER" id="PTHR13707">
    <property type="entry name" value="KETOACID-COENZYME A TRANSFERASE"/>
    <property type="match status" value="1"/>
</dbReference>
<dbReference type="Pfam" id="PF01144">
    <property type="entry name" value="CoA_trans"/>
    <property type="match status" value="1"/>
</dbReference>
<dbReference type="EMBL" id="JBGOGF010000002">
    <property type="protein sequence ID" value="MFA1770508.1"/>
    <property type="molecule type" value="Genomic_DNA"/>
</dbReference>
<dbReference type="PANTHER" id="PTHR13707:SF60">
    <property type="entry name" value="ACETATE COA-TRANSFERASE SUBUNIT ALPHA"/>
    <property type="match status" value="1"/>
</dbReference>
<keyword evidence="6" id="KW-1185">Reference proteome</keyword>
<dbReference type="SUPFAM" id="SSF100950">
    <property type="entry name" value="NagB/RpiA/CoA transferase-like"/>
    <property type="match status" value="1"/>
</dbReference>
<dbReference type="EMBL" id="VKKZ01000020">
    <property type="protein sequence ID" value="KAA6434585.1"/>
    <property type="molecule type" value="Genomic_DNA"/>
</dbReference>
<protein>
    <submittedName>
        <fullName evidence="3">CoA transferase subunit A</fullName>
    </submittedName>
</protein>
<dbReference type="Gene3D" id="3.40.1080.10">
    <property type="entry name" value="Glutaconate Coenzyme A-transferase"/>
    <property type="match status" value="1"/>
</dbReference>
<evidence type="ECO:0000313" key="4">
    <source>
        <dbReference type="EMBL" id="MFA1770508.1"/>
    </source>
</evidence>
<evidence type="ECO:0000256" key="2">
    <source>
        <dbReference type="ARBA" id="ARBA00022679"/>
    </source>
</evidence>
<name>A0A5M8QEX2_9BACT</name>
<dbReference type="PROSITE" id="PS01273">
    <property type="entry name" value="COA_TRANSF_1"/>
    <property type="match status" value="1"/>
</dbReference>
<organism evidence="3 5">
    <name type="scientific">Rufibacter glacialis</name>
    <dbReference type="NCBI Taxonomy" id="1259555"/>
    <lineage>
        <taxon>Bacteria</taxon>
        <taxon>Pseudomonadati</taxon>
        <taxon>Bacteroidota</taxon>
        <taxon>Cytophagia</taxon>
        <taxon>Cytophagales</taxon>
        <taxon>Hymenobacteraceae</taxon>
        <taxon>Rufibacter</taxon>
    </lineage>
</organism>
<dbReference type="AlphaFoldDB" id="A0A5M8QEX2"/>
<gene>
    <name evidence="4" type="ORF">ACD591_04335</name>
    <name evidence="3" type="ORF">FOE74_10395</name>
</gene>
<dbReference type="InterPro" id="IPR004163">
    <property type="entry name" value="CoA_transf_BS"/>
</dbReference>
<dbReference type="GO" id="GO:0008410">
    <property type="term" value="F:CoA-transferase activity"/>
    <property type="evidence" value="ECO:0007669"/>
    <property type="project" value="InterPro"/>
</dbReference>
<reference evidence="3 5" key="1">
    <citation type="submission" date="2019-07" db="EMBL/GenBank/DDBJ databases">
        <authorList>
            <person name="Qu J.-H."/>
        </authorList>
    </citation>
    <scope>NUCLEOTIDE SEQUENCE [LARGE SCALE GENOMIC DNA]</scope>
    <source>
        <strain evidence="3 5">MDT1-10-3</strain>
    </source>
</reference>
<keyword evidence="2 3" id="KW-0808">Transferase</keyword>
<dbReference type="InterPro" id="IPR037171">
    <property type="entry name" value="NagB/RpiA_transferase-like"/>
</dbReference>
<dbReference type="Proteomes" id="UP000323866">
    <property type="component" value="Unassembled WGS sequence"/>
</dbReference>
<comment type="caution">
    <text evidence="3">The sequence shown here is derived from an EMBL/GenBank/DDBJ whole genome shotgun (WGS) entry which is preliminary data.</text>
</comment>
<dbReference type="OrthoDB" id="9777193at2"/>
<evidence type="ECO:0000256" key="1">
    <source>
        <dbReference type="ARBA" id="ARBA00005612"/>
    </source>
</evidence>
<dbReference type="SMART" id="SM00882">
    <property type="entry name" value="CoA_trans"/>
    <property type="match status" value="1"/>
</dbReference>
<evidence type="ECO:0000313" key="5">
    <source>
        <dbReference type="Proteomes" id="UP000323866"/>
    </source>
</evidence>
<sequence>MINKVVPDAAAACHDIPDGATLMLGGFGLCGIPENAIQEILRKGIKDLTCISNNAGVDDFGIGLMLQKRQVKKMISSYVGENAEFERQLLSGELEVELIPQGTLAERIRAGGAGIPAFFTPAGYGTEVGEGKESREFHGKMYLMETWLKADFALVKAWKGDTAGNLIYKGTARNFNPMMATAGKITIAEVEELVPEGELDPNLIHTPGIYVQRIFQGKDYEKRIEQRTVRQAKPVS</sequence>
<dbReference type="NCBIfam" id="TIGR02429">
    <property type="entry name" value="pcaI_scoA_fam"/>
    <property type="match status" value="1"/>
</dbReference>
<dbReference type="RefSeq" id="WP_149098528.1">
    <property type="nucleotide sequence ID" value="NZ_BMMG01000003.1"/>
</dbReference>
<dbReference type="InterPro" id="IPR012792">
    <property type="entry name" value="3-oxoacid_CoA-transf_A"/>
</dbReference>
<evidence type="ECO:0000313" key="3">
    <source>
        <dbReference type="EMBL" id="KAA6434585.1"/>
    </source>
</evidence>
<comment type="similarity">
    <text evidence="1">Belongs to the 3-oxoacid CoA-transferase subunit A family.</text>
</comment>
<reference evidence="3 5" key="2">
    <citation type="submission" date="2019-09" db="EMBL/GenBank/DDBJ databases">
        <title>A bacterium isolated from glacier soil.</title>
        <authorList>
            <person name="Liu Q."/>
        </authorList>
    </citation>
    <scope>NUCLEOTIDE SEQUENCE [LARGE SCALE GENOMIC DNA]</scope>
    <source>
        <strain evidence="3 5">MDT1-10-3</strain>
    </source>
</reference>
<accession>A0A5M8QEX2</accession>
<reference evidence="4 6" key="3">
    <citation type="submission" date="2024-08" db="EMBL/GenBank/DDBJ databases">
        <authorList>
            <person name="Wei W."/>
        </authorList>
    </citation>
    <scope>NUCLEOTIDE SEQUENCE [LARGE SCALE GENOMIC DNA]</scope>
    <source>
        <strain evidence="4 6">XU2</strain>
    </source>
</reference>